<proteinExistence type="predicted"/>
<name>A0A5D2YYD1_GOSMU</name>
<evidence type="ECO:0000313" key="1">
    <source>
        <dbReference type="EMBL" id="TYJ31448.1"/>
    </source>
</evidence>
<keyword evidence="2" id="KW-1185">Reference proteome</keyword>
<organism evidence="1 2">
    <name type="scientific">Gossypium mustelinum</name>
    <name type="common">Cotton</name>
    <name type="synonym">Gossypium caicoense</name>
    <dbReference type="NCBI Taxonomy" id="34275"/>
    <lineage>
        <taxon>Eukaryota</taxon>
        <taxon>Viridiplantae</taxon>
        <taxon>Streptophyta</taxon>
        <taxon>Embryophyta</taxon>
        <taxon>Tracheophyta</taxon>
        <taxon>Spermatophyta</taxon>
        <taxon>Magnoliopsida</taxon>
        <taxon>eudicotyledons</taxon>
        <taxon>Gunneridae</taxon>
        <taxon>Pentapetalae</taxon>
        <taxon>rosids</taxon>
        <taxon>malvids</taxon>
        <taxon>Malvales</taxon>
        <taxon>Malvaceae</taxon>
        <taxon>Malvoideae</taxon>
        <taxon>Gossypium</taxon>
    </lineage>
</organism>
<evidence type="ECO:0000313" key="2">
    <source>
        <dbReference type="Proteomes" id="UP000323597"/>
    </source>
</evidence>
<dbReference type="AlphaFoldDB" id="A0A5D2YYD1"/>
<protein>
    <submittedName>
        <fullName evidence="1">Uncharacterized protein</fullName>
    </submittedName>
</protein>
<reference evidence="1 2" key="1">
    <citation type="submission" date="2019-07" db="EMBL/GenBank/DDBJ databases">
        <title>WGS assembly of Gossypium mustelinum.</title>
        <authorList>
            <person name="Chen Z.J."/>
            <person name="Sreedasyam A."/>
            <person name="Ando A."/>
            <person name="Song Q."/>
            <person name="De L."/>
            <person name="Hulse-Kemp A."/>
            <person name="Ding M."/>
            <person name="Ye W."/>
            <person name="Kirkbride R."/>
            <person name="Jenkins J."/>
            <person name="Plott C."/>
            <person name="Lovell J."/>
            <person name="Lin Y.-M."/>
            <person name="Vaughn R."/>
            <person name="Liu B."/>
            <person name="Li W."/>
            <person name="Simpson S."/>
            <person name="Scheffler B."/>
            <person name="Saski C."/>
            <person name="Grover C."/>
            <person name="Hu G."/>
            <person name="Conover J."/>
            <person name="Carlson J."/>
            <person name="Shu S."/>
            <person name="Boston L."/>
            <person name="Williams M."/>
            <person name="Peterson D."/>
            <person name="Mcgee K."/>
            <person name="Jones D."/>
            <person name="Wendel J."/>
            <person name="Stelly D."/>
            <person name="Grimwood J."/>
            <person name="Schmutz J."/>
        </authorList>
    </citation>
    <scope>NUCLEOTIDE SEQUENCE [LARGE SCALE GENOMIC DNA]</scope>
    <source>
        <strain evidence="1">1408120.09</strain>
    </source>
</reference>
<gene>
    <name evidence="1" type="ORF">E1A91_A06G198900v1</name>
</gene>
<dbReference type="EMBL" id="CM017641">
    <property type="protein sequence ID" value="TYJ31448.1"/>
    <property type="molecule type" value="Genomic_DNA"/>
</dbReference>
<dbReference type="Proteomes" id="UP000323597">
    <property type="component" value="Chromosome A06"/>
</dbReference>
<accession>A0A5D2YYD1</accession>
<sequence>MQPSNTIHSMADDVNNDQISPIGAVTTEIWYRVR</sequence>